<evidence type="ECO:0000313" key="2">
    <source>
        <dbReference type="EMBL" id="KAF2173628.1"/>
    </source>
</evidence>
<dbReference type="RefSeq" id="XP_033674517.1">
    <property type="nucleotide sequence ID" value="XM_033803400.1"/>
</dbReference>
<sequence>MDVIYEYYLVDQTNRVEYRLAPGEGGEEMYARQEELARVYGDLRVAPEAFRHLLVRQALPAYVSLPDLLLGPHSAPLPAPMGNVGNAIAAPIVPVAPVAPVAPMAVAHGPVAAHPAPVVAPRAVAAQENPTPAANAEPRESPCGDGALGKTDGERNDHRVQEGRARRGRPRGSKTKRTEPYPTNGGSGTQNSPVHV</sequence>
<dbReference type="Proteomes" id="UP000799537">
    <property type="component" value="Unassembled WGS sequence"/>
</dbReference>
<gene>
    <name evidence="2" type="ORF">M409DRAFT_15906</name>
</gene>
<keyword evidence="3" id="KW-1185">Reference proteome</keyword>
<reference evidence="2" key="1">
    <citation type="journal article" date="2020" name="Stud. Mycol.">
        <title>101 Dothideomycetes genomes: a test case for predicting lifestyles and emergence of pathogens.</title>
        <authorList>
            <person name="Haridas S."/>
            <person name="Albert R."/>
            <person name="Binder M."/>
            <person name="Bloem J."/>
            <person name="Labutti K."/>
            <person name="Salamov A."/>
            <person name="Andreopoulos B."/>
            <person name="Baker S."/>
            <person name="Barry K."/>
            <person name="Bills G."/>
            <person name="Bluhm B."/>
            <person name="Cannon C."/>
            <person name="Castanera R."/>
            <person name="Culley D."/>
            <person name="Daum C."/>
            <person name="Ezra D."/>
            <person name="Gonzalez J."/>
            <person name="Henrissat B."/>
            <person name="Kuo A."/>
            <person name="Liang C."/>
            <person name="Lipzen A."/>
            <person name="Lutzoni F."/>
            <person name="Magnuson J."/>
            <person name="Mondo S."/>
            <person name="Nolan M."/>
            <person name="Ohm R."/>
            <person name="Pangilinan J."/>
            <person name="Park H.-J."/>
            <person name="Ramirez L."/>
            <person name="Alfaro M."/>
            <person name="Sun H."/>
            <person name="Tritt A."/>
            <person name="Yoshinaga Y."/>
            <person name="Zwiers L.-H."/>
            <person name="Turgeon B."/>
            <person name="Goodwin S."/>
            <person name="Spatafora J."/>
            <person name="Crous P."/>
            <person name="Grigoriev I."/>
        </authorList>
    </citation>
    <scope>NUCLEOTIDE SEQUENCE</scope>
    <source>
        <strain evidence="2">ATCC 36951</strain>
    </source>
</reference>
<dbReference type="GeneID" id="54556672"/>
<evidence type="ECO:0000313" key="3">
    <source>
        <dbReference type="Proteomes" id="UP000799537"/>
    </source>
</evidence>
<organism evidence="2 3">
    <name type="scientific">Zasmidium cellare ATCC 36951</name>
    <dbReference type="NCBI Taxonomy" id="1080233"/>
    <lineage>
        <taxon>Eukaryota</taxon>
        <taxon>Fungi</taxon>
        <taxon>Dikarya</taxon>
        <taxon>Ascomycota</taxon>
        <taxon>Pezizomycotina</taxon>
        <taxon>Dothideomycetes</taxon>
        <taxon>Dothideomycetidae</taxon>
        <taxon>Mycosphaerellales</taxon>
        <taxon>Mycosphaerellaceae</taxon>
        <taxon>Zasmidium</taxon>
    </lineage>
</organism>
<name>A0A6A6D5D9_ZASCE</name>
<feature type="compositionally biased region" description="Basic residues" evidence="1">
    <location>
        <begin position="166"/>
        <end position="175"/>
    </location>
</feature>
<dbReference type="EMBL" id="ML993579">
    <property type="protein sequence ID" value="KAF2173628.1"/>
    <property type="molecule type" value="Genomic_DNA"/>
</dbReference>
<dbReference type="AlphaFoldDB" id="A0A6A6D5D9"/>
<accession>A0A6A6D5D9</accession>
<evidence type="ECO:0000256" key="1">
    <source>
        <dbReference type="SAM" id="MobiDB-lite"/>
    </source>
</evidence>
<proteinExistence type="predicted"/>
<feature type="region of interest" description="Disordered" evidence="1">
    <location>
        <begin position="125"/>
        <end position="196"/>
    </location>
</feature>
<feature type="compositionally biased region" description="Basic and acidic residues" evidence="1">
    <location>
        <begin position="151"/>
        <end position="165"/>
    </location>
</feature>
<protein>
    <submittedName>
        <fullName evidence="2">Uncharacterized protein</fullName>
    </submittedName>
</protein>